<dbReference type="STRING" id="1385520.N802_10505"/>
<proteinExistence type="predicted"/>
<feature type="domain" description="Putative glycogen debranching enzyme N-terminal" evidence="2">
    <location>
        <begin position="29"/>
        <end position="109"/>
    </location>
</feature>
<dbReference type="OrthoDB" id="5198359at2"/>
<feature type="region of interest" description="Disordered" evidence="1">
    <location>
        <begin position="1"/>
        <end position="21"/>
    </location>
</feature>
<dbReference type="AlphaFoldDB" id="A0A0A0IYG2"/>
<evidence type="ECO:0000313" key="3">
    <source>
        <dbReference type="EMBL" id="KGN29843.1"/>
    </source>
</evidence>
<name>A0A0A0IYG2_9MICO</name>
<protein>
    <recommendedName>
        <fullName evidence="2">Putative glycogen debranching enzyme N-terminal domain-containing protein</fullName>
    </recommendedName>
</protein>
<gene>
    <name evidence="3" type="ORF">N802_10505</name>
</gene>
<accession>A0A0A0IYG2</accession>
<dbReference type="RefSeq" id="WP_035919322.1">
    <property type="nucleotide sequence ID" value="NZ_AVPJ01000027.1"/>
</dbReference>
<evidence type="ECO:0000256" key="1">
    <source>
        <dbReference type="SAM" id="MobiDB-lite"/>
    </source>
</evidence>
<reference evidence="3 4" key="1">
    <citation type="submission" date="2013-08" db="EMBL/GenBank/DDBJ databases">
        <title>The genome sequence of Knoellia sinensis.</title>
        <authorList>
            <person name="Zhu W."/>
            <person name="Wang G."/>
        </authorList>
    </citation>
    <scope>NUCLEOTIDE SEQUENCE [LARGE SCALE GENOMIC DNA]</scope>
    <source>
        <strain evidence="3 4">KCTC 19936</strain>
    </source>
</reference>
<dbReference type="Pfam" id="PF14742">
    <property type="entry name" value="GDE_N_bis"/>
    <property type="match status" value="1"/>
</dbReference>
<evidence type="ECO:0000259" key="2">
    <source>
        <dbReference type="Pfam" id="PF14742"/>
    </source>
</evidence>
<dbReference type="eggNOG" id="COG3408">
    <property type="taxonomic scope" value="Bacteria"/>
</dbReference>
<keyword evidence="4" id="KW-1185">Reference proteome</keyword>
<organism evidence="3 4">
    <name type="scientific">Knoellia sinensis KCTC 19936</name>
    <dbReference type="NCBI Taxonomy" id="1385520"/>
    <lineage>
        <taxon>Bacteria</taxon>
        <taxon>Bacillati</taxon>
        <taxon>Actinomycetota</taxon>
        <taxon>Actinomycetes</taxon>
        <taxon>Micrococcales</taxon>
        <taxon>Intrasporangiaceae</taxon>
        <taxon>Knoellia</taxon>
    </lineage>
</organism>
<dbReference type="EMBL" id="AVPJ01000027">
    <property type="protein sequence ID" value="KGN29843.1"/>
    <property type="molecule type" value="Genomic_DNA"/>
</dbReference>
<sequence length="122" mass="12884">MTATPTEGSTDGAEIPVRPGAEDVTTLAGSSFCRSSRSGDMDDSHAHGLFVRDTRVVSTWELTFDDALLEPLGVANPDPYAAIFVARAPSRPGGVEPTVVIERRRALAEGPCGVPLRHGARL</sequence>
<comment type="caution">
    <text evidence="3">The sequence shown here is derived from an EMBL/GenBank/DDBJ whole genome shotgun (WGS) entry which is preliminary data.</text>
</comment>
<dbReference type="Proteomes" id="UP000030002">
    <property type="component" value="Unassembled WGS sequence"/>
</dbReference>
<evidence type="ECO:0000313" key="4">
    <source>
        <dbReference type="Proteomes" id="UP000030002"/>
    </source>
</evidence>
<dbReference type="InterPro" id="IPR032856">
    <property type="entry name" value="GDE_N_bis"/>
</dbReference>